<keyword evidence="2" id="KW-1003">Cell membrane</keyword>
<keyword evidence="5 6" id="KW-0472">Membrane</keyword>
<feature type="transmembrane region" description="Helical" evidence="6">
    <location>
        <begin position="70"/>
        <end position="89"/>
    </location>
</feature>
<evidence type="ECO:0000313" key="7">
    <source>
        <dbReference type="EMBL" id="ADP32002.1"/>
    </source>
</evidence>
<dbReference type="NCBIfam" id="TIGR02737">
    <property type="entry name" value="caa3_CtaG"/>
    <property type="match status" value="1"/>
</dbReference>
<feature type="transmembrane region" description="Helical" evidence="6">
    <location>
        <begin position="241"/>
        <end position="263"/>
    </location>
</feature>
<accession>A0ABM5LW46</accession>
<feature type="transmembrane region" description="Helical" evidence="6">
    <location>
        <begin position="169"/>
        <end position="191"/>
    </location>
</feature>
<comment type="subcellular location">
    <subcellularLocation>
        <location evidence="1">Cell membrane</location>
        <topology evidence="1">Multi-pass membrane protein</topology>
    </subcellularLocation>
</comment>
<evidence type="ECO:0000256" key="6">
    <source>
        <dbReference type="SAM" id="Phobius"/>
    </source>
</evidence>
<evidence type="ECO:0000256" key="1">
    <source>
        <dbReference type="ARBA" id="ARBA00004651"/>
    </source>
</evidence>
<sequence length="286" mass="32613">MWSPYLFCFLVLITVLYFLLCRRLSSHREQVTRKEKALFVLAMAFLYLAEGSPIDLLGHIMFSAHMGQMAVLYLVVPPLLIAGIPAQAWRKLIFHPMVKPVFSFFSVPLIALLLFNGLFSIYHVPFIFDLVKTDSLYHTLMTCLIFITAFFMWWPLVHKLKELPQLSGLMKLGYIMADGILLTPACALIMFSGTPLYATYTEPSAWAEAMKLCVPADMLGQIPLTGPEMFNTLPLVEDQQLGAVIMKIIQEIVYGTCLAIIFFQWVKKEREKDGQEEPPYIQHHLS</sequence>
<feature type="transmembrane region" description="Helical" evidence="6">
    <location>
        <begin position="101"/>
        <end position="124"/>
    </location>
</feature>
<evidence type="ECO:0000256" key="4">
    <source>
        <dbReference type="ARBA" id="ARBA00022989"/>
    </source>
</evidence>
<evidence type="ECO:0000256" key="3">
    <source>
        <dbReference type="ARBA" id="ARBA00022692"/>
    </source>
</evidence>
<evidence type="ECO:0000256" key="5">
    <source>
        <dbReference type="ARBA" id="ARBA00023136"/>
    </source>
</evidence>
<feature type="transmembrane region" description="Helical" evidence="6">
    <location>
        <begin position="136"/>
        <end position="157"/>
    </location>
</feature>
<evidence type="ECO:0000313" key="8">
    <source>
        <dbReference type="Proteomes" id="UP000006867"/>
    </source>
</evidence>
<dbReference type="Pfam" id="PF09678">
    <property type="entry name" value="Caa3_CtaG"/>
    <property type="match status" value="1"/>
</dbReference>
<feature type="transmembrane region" description="Helical" evidence="6">
    <location>
        <begin position="6"/>
        <end position="25"/>
    </location>
</feature>
<keyword evidence="3 6" id="KW-0812">Transmembrane</keyword>
<gene>
    <name evidence="7" type="ordered locus">BATR1942_05240</name>
</gene>
<name>A0ABM5LW46_BACA1</name>
<keyword evidence="4 6" id="KW-1133">Transmembrane helix</keyword>
<feature type="transmembrane region" description="Helical" evidence="6">
    <location>
        <begin position="37"/>
        <end position="58"/>
    </location>
</feature>
<dbReference type="Proteomes" id="UP000006867">
    <property type="component" value="Chromosome"/>
</dbReference>
<organism evidence="7 8">
    <name type="scientific">Bacillus atrophaeus (strain 1942)</name>
    <dbReference type="NCBI Taxonomy" id="720555"/>
    <lineage>
        <taxon>Bacteria</taxon>
        <taxon>Bacillati</taxon>
        <taxon>Bacillota</taxon>
        <taxon>Bacilli</taxon>
        <taxon>Bacillales</taxon>
        <taxon>Bacillaceae</taxon>
        <taxon>Bacillus</taxon>
    </lineage>
</organism>
<evidence type="ECO:0000256" key="2">
    <source>
        <dbReference type="ARBA" id="ARBA00022475"/>
    </source>
</evidence>
<dbReference type="EMBL" id="CP002207">
    <property type="protein sequence ID" value="ADP32002.1"/>
    <property type="molecule type" value="Genomic_DNA"/>
</dbReference>
<keyword evidence="8" id="KW-1185">Reference proteome</keyword>
<protein>
    <submittedName>
        <fullName evidence="7">Cytochrome aa(3) assembly factor</fullName>
    </submittedName>
</protein>
<proteinExistence type="predicted"/>
<reference evidence="7 8" key="1">
    <citation type="journal article" date="2011" name="Front. Microbiol.">
        <title>Genomic signatures of strain selection and enhancement in Bacillus atrophaeus var. globigii, a historical biowarfare simulant.</title>
        <authorList>
            <person name="Gibbons H.S."/>
            <person name="Broomall S.M."/>
            <person name="McNew L.A."/>
            <person name="Daligault H."/>
            <person name="Chapman C."/>
            <person name="Bruce D."/>
            <person name="Karavis M."/>
            <person name="Krepps M."/>
            <person name="McGregor P.A."/>
            <person name="Hong C."/>
            <person name="Park K.H."/>
            <person name="Akmal A."/>
            <person name="Feldman A."/>
            <person name="Lin J.S."/>
            <person name="Chang W.E."/>
            <person name="Higgs B.W."/>
            <person name="Demirev P."/>
            <person name="Lindquist J."/>
            <person name="Liem A."/>
            <person name="Fochler E."/>
            <person name="Read T.D."/>
            <person name="Tapia R."/>
            <person name="Johnson S."/>
            <person name="Bishop-Lilly K.A."/>
            <person name="Detter C."/>
            <person name="Han C."/>
            <person name="Sozhamannan S."/>
            <person name="Rosenzweig C.N."/>
            <person name="Skowronski E.W."/>
        </authorList>
    </citation>
    <scope>NUCLEOTIDE SEQUENCE [LARGE SCALE GENOMIC DNA]</scope>
    <source>
        <strain evidence="7 8">1942</strain>
    </source>
</reference>
<dbReference type="InterPro" id="IPR019108">
    <property type="entry name" value="Caa3_assmbl_CtaG-rel"/>
</dbReference>
<dbReference type="InterPro" id="IPR014108">
    <property type="entry name" value="Caa3-assmbl_CtaG"/>
</dbReference>